<evidence type="ECO:0000313" key="2">
    <source>
        <dbReference type="EMBL" id="MDI9240739.1"/>
    </source>
</evidence>
<comment type="caution">
    <text evidence="2">The sequence shown here is derived from an EMBL/GenBank/DDBJ whole genome shotgun (WGS) entry which is preliminary data.</text>
</comment>
<sequence>MSTPYLLHVKPAPGRLVRWPNTRRLAPDGDRVPRSPYWLRRLECGDVVEVPAAPPILEVRDVAPPELTESAHDIVPEPAPAAPPKPRARKESP</sequence>
<feature type="region of interest" description="Disordered" evidence="1">
    <location>
        <begin position="63"/>
        <end position="93"/>
    </location>
</feature>
<feature type="compositionally biased region" description="Basic and acidic residues" evidence="1">
    <location>
        <begin position="63"/>
        <end position="75"/>
    </location>
</feature>
<dbReference type="InterPro" id="IPR024400">
    <property type="entry name" value="DUF2635"/>
</dbReference>
<protein>
    <submittedName>
        <fullName evidence="2">DUF2635 domain-containing protein</fullName>
    </submittedName>
</protein>
<accession>A0ABT6XKY8</accession>
<gene>
    <name evidence="2" type="ORF">QLQ15_17690</name>
</gene>
<dbReference type="Proteomes" id="UP001321580">
    <property type="component" value="Unassembled WGS sequence"/>
</dbReference>
<proteinExistence type="predicted"/>
<dbReference type="Pfam" id="PF10948">
    <property type="entry name" value="DUF2635"/>
    <property type="match status" value="1"/>
</dbReference>
<evidence type="ECO:0000256" key="1">
    <source>
        <dbReference type="SAM" id="MobiDB-lite"/>
    </source>
</evidence>
<dbReference type="EMBL" id="JASGBI010000002">
    <property type="protein sequence ID" value="MDI9240739.1"/>
    <property type="molecule type" value="Genomic_DNA"/>
</dbReference>
<organism evidence="2 3">
    <name type="scientific">Lysobacter stagni</name>
    <dbReference type="NCBI Taxonomy" id="3045172"/>
    <lineage>
        <taxon>Bacteria</taxon>
        <taxon>Pseudomonadati</taxon>
        <taxon>Pseudomonadota</taxon>
        <taxon>Gammaproteobacteria</taxon>
        <taxon>Lysobacterales</taxon>
        <taxon>Lysobacteraceae</taxon>
        <taxon>Lysobacter</taxon>
    </lineage>
</organism>
<name>A0ABT6XKY8_9GAMM</name>
<keyword evidence="3" id="KW-1185">Reference proteome</keyword>
<reference evidence="2 3" key="1">
    <citation type="submission" date="2023-05" db="EMBL/GenBank/DDBJ databases">
        <title>Lysobacter sp. strain LF1 Genome sequencing and assembly.</title>
        <authorList>
            <person name="Jung Y."/>
        </authorList>
    </citation>
    <scope>NUCLEOTIDE SEQUENCE [LARGE SCALE GENOMIC DNA]</scope>
    <source>
        <strain evidence="2 3">LF1</strain>
    </source>
</reference>
<dbReference type="RefSeq" id="WP_283214220.1">
    <property type="nucleotide sequence ID" value="NZ_JASGBI010000002.1"/>
</dbReference>
<evidence type="ECO:0000313" key="3">
    <source>
        <dbReference type="Proteomes" id="UP001321580"/>
    </source>
</evidence>